<feature type="modified residue" description="2,3-didehydroalanine (Ser)" evidence="6">
    <location>
        <position position="142"/>
    </location>
</feature>
<dbReference type="GO" id="GO:0019556">
    <property type="term" value="P:L-histidine catabolic process to glutamate and formamide"/>
    <property type="evidence" value="ECO:0007669"/>
    <property type="project" value="UniProtKB-UniPathway"/>
</dbReference>
<dbReference type="UniPathway" id="UPA00379">
    <property type="reaction ID" value="UER00549"/>
</dbReference>
<dbReference type="STRING" id="1312852.EG19_10040"/>
<dbReference type="RefSeq" id="WP_038046982.1">
    <property type="nucleotide sequence ID" value="NZ_JMFG01000005.1"/>
</dbReference>
<dbReference type="InterPro" id="IPR022313">
    <property type="entry name" value="Phe/His_NH3-lyase_AS"/>
</dbReference>
<gene>
    <name evidence="6" type="primary">hutH</name>
    <name evidence="10" type="ORF">EG19_10040</name>
</gene>
<dbReference type="FunFam" id="1.20.200.10:FF:000003">
    <property type="entry name" value="Histidine ammonia-lyase"/>
    <property type="match status" value="1"/>
</dbReference>
<organism evidence="10 11">
    <name type="scientific">Thermoanaerobaculum aquaticum</name>
    <dbReference type="NCBI Taxonomy" id="1312852"/>
    <lineage>
        <taxon>Bacteria</taxon>
        <taxon>Pseudomonadati</taxon>
        <taxon>Acidobacteriota</taxon>
        <taxon>Thermoanaerobaculia</taxon>
        <taxon>Thermoanaerobaculales</taxon>
        <taxon>Thermoanaerobaculaceae</taxon>
        <taxon>Thermoanaerobaculum</taxon>
    </lineage>
</organism>
<evidence type="ECO:0000256" key="6">
    <source>
        <dbReference type="HAMAP-Rule" id="MF_00229"/>
    </source>
</evidence>
<comment type="subcellular location">
    <subcellularLocation>
        <location evidence="6 9">Cytoplasm</location>
    </subcellularLocation>
</comment>
<dbReference type="GO" id="GO:0005737">
    <property type="term" value="C:cytoplasm"/>
    <property type="evidence" value="ECO:0007669"/>
    <property type="project" value="UniProtKB-SubCell"/>
</dbReference>
<evidence type="ECO:0000256" key="7">
    <source>
        <dbReference type="RuleBase" id="RU003954"/>
    </source>
</evidence>
<protein>
    <recommendedName>
        <fullName evidence="2 6">Histidine ammonia-lyase</fullName>
        <shortName evidence="6">Histidase</shortName>
        <ecNumber evidence="2 6">4.3.1.3</ecNumber>
    </recommendedName>
</protein>
<comment type="caution">
    <text evidence="10">The sequence shown here is derived from an EMBL/GenBank/DDBJ whole genome shotgun (WGS) entry which is preliminary data.</text>
</comment>
<dbReference type="NCBIfam" id="TIGR01225">
    <property type="entry name" value="hutH"/>
    <property type="match status" value="1"/>
</dbReference>
<evidence type="ECO:0000313" key="11">
    <source>
        <dbReference type="Proteomes" id="UP000027284"/>
    </source>
</evidence>
<keyword evidence="11" id="KW-1185">Reference proteome</keyword>
<evidence type="ECO:0000256" key="3">
    <source>
        <dbReference type="ARBA" id="ARBA00022808"/>
    </source>
</evidence>
<evidence type="ECO:0000256" key="1">
    <source>
        <dbReference type="ARBA" id="ARBA00005113"/>
    </source>
</evidence>
<dbReference type="SUPFAM" id="SSF48557">
    <property type="entry name" value="L-aspartase-like"/>
    <property type="match status" value="1"/>
</dbReference>
<evidence type="ECO:0000256" key="2">
    <source>
        <dbReference type="ARBA" id="ARBA00012994"/>
    </source>
</evidence>
<dbReference type="AlphaFoldDB" id="A0A062Y1V2"/>
<dbReference type="InterPro" id="IPR001106">
    <property type="entry name" value="Aromatic_Lyase"/>
</dbReference>
<dbReference type="InterPro" id="IPR024083">
    <property type="entry name" value="Fumarase/histidase_N"/>
</dbReference>
<dbReference type="OrthoDB" id="9806955at2"/>
<dbReference type="GO" id="GO:0004397">
    <property type="term" value="F:histidine ammonia-lyase activity"/>
    <property type="evidence" value="ECO:0007669"/>
    <property type="project" value="UniProtKB-UniRule"/>
</dbReference>
<dbReference type="Gene3D" id="1.20.200.10">
    <property type="entry name" value="Fumarase/aspartase (Central domain)"/>
    <property type="match status" value="1"/>
</dbReference>
<dbReference type="Gene3D" id="1.10.275.10">
    <property type="entry name" value="Fumarase/aspartase (N-terminal domain)"/>
    <property type="match status" value="1"/>
</dbReference>
<dbReference type="Proteomes" id="UP000027284">
    <property type="component" value="Unassembled WGS sequence"/>
</dbReference>
<comment type="pathway">
    <text evidence="1 6 8">Amino-acid degradation; L-histidine degradation into L-glutamate; N-formimidoyl-L-glutamate from L-histidine: step 1/3.</text>
</comment>
<keyword evidence="3 6" id="KW-0369">Histidine metabolism</keyword>
<dbReference type="CDD" id="cd00332">
    <property type="entry name" value="PAL-HAL"/>
    <property type="match status" value="1"/>
</dbReference>
<evidence type="ECO:0000256" key="9">
    <source>
        <dbReference type="RuleBase" id="RU004480"/>
    </source>
</evidence>
<sequence>MVVIDGRNLTLEQVYQVATGKAPVALAPEARERMASRRQGIEARLSAGEVIYGVNTGFGRMADVVIPPESLAELQLNLLRSHACGVGAPFPREVVRAMLLLRANVLASGYAGVRPEVVDRLLELLNAGVHPVVPSQGSVGASGDLAPLAHLALVLVGEGFAEYQGEVVPGSEALRRAGIEPLALAPKEGLALINGTQAMAAVGCLALLEAERLCAAADVVAAMSVDALEGTDVAFLEEIHQARPHPGQVASARNLFALLSGSQIRESHRSCSRVQDAYSLRCTPQVHGACRDALAHLRAKLAIEINSATDNPMVLADGRVVSGGNFHGAALAAAFDYAATALTDLASISERRSARLVTPEQSGLPAFLVPEPGLNSGFMTAHVTAAALVSECKTLAHPAAVDSIPTSAGREDHVSMGTWAARKLAMIVENLRFVLAVELLEAAQGIELRRPLRSSPALERALARLREQVPFLQRDRFLHADILKAAAVLGELSPEELLAAS</sequence>
<dbReference type="HAMAP" id="MF_00229">
    <property type="entry name" value="His_ammonia_lyase"/>
    <property type="match status" value="1"/>
</dbReference>
<dbReference type="EC" id="4.3.1.3" evidence="2 6"/>
<dbReference type="InterPro" id="IPR008948">
    <property type="entry name" value="L-Aspartase-like"/>
</dbReference>
<comment type="catalytic activity">
    <reaction evidence="5 6 8">
        <text>L-histidine = trans-urocanate + NH4(+)</text>
        <dbReference type="Rhea" id="RHEA:21232"/>
        <dbReference type="ChEBI" id="CHEBI:17771"/>
        <dbReference type="ChEBI" id="CHEBI:28938"/>
        <dbReference type="ChEBI" id="CHEBI:57595"/>
        <dbReference type="EC" id="4.3.1.3"/>
    </reaction>
</comment>
<comment type="PTM">
    <text evidence="6">Contains an active site 4-methylidene-imidazol-5-one (MIO), which is formed autocatalytically by cyclization and dehydration of residues Ala-Ser-Gly.</text>
</comment>
<comment type="similarity">
    <text evidence="6 7">Belongs to the PAL/histidase family.</text>
</comment>
<dbReference type="InterPro" id="IPR005921">
    <property type="entry name" value="HutH"/>
</dbReference>
<dbReference type="PANTHER" id="PTHR10362">
    <property type="entry name" value="HISTIDINE AMMONIA-LYASE"/>
    <property type="match status" value="1"/>
</dbReference>
<evidence type="ECO:0000256" key="4">
    <source>
        <dbReference type="ARBA" id="ARBA00023239"/>
    </source>
</evidence>
<evidence type="ECO:0000256" key="5">
    <source>
        <dbReference type="ARBA" id="ARBA00049269"/>
    </source>
</evidence>
<feature type="cross-link" description="5-imidazolinone (Ala-Gly)" evidence="6">
    <location>
        <begin position="141"/>
        <end position="143"/>
    </location>
</feature>
<evidence type="ECO:0000313" key="10">
    <source>
        <dbReference type="EMBL" id="KDA54755.1"/>
    </source>
</evidence>
<dbReference type="Pfam" id="PF00221">
    <property type="entry name" value="Lyase_aromatic"/>
    <property type="match status" value="1"/>
</dbReference>
<keyword evidence="6" id="KW-0963">Cytoplasm</keyword>
<evidence type="ECO:0000256" key="8">
    <source>
        <dbReference type="RuleBase" id="RU004479"/>
    </source>
</evidence>
<name>A0A062Y1V2_9BACT</name>
<dbReference type="EMBL" id="JMFG01000005">
    <property type="protein sequence ID" value="KDA54755.1"/>
    <property type="molecule type" value="Genomic_DNA"/>
</dbReference>
<dbReference type="NCBIfam" id="NF006871">
    <property type="entry name" value="PRK09367.1"/>
    <property type="match status" value="1"/>
</dbReference>
<dbReference type="FunFam" id="1.10.275.10:FF:000005">
    <property type="entry name" value="Histidine ammonia-lyase"/>
    <property type="match status" value="1"/>
</dbReference>
<dbReference type="GO" id="GO:0019557">
    <property type="term" value="P:L-histidine catabolic process to glutamate and formate"/>
    <property type="evidence" value="ECO:0007669"/>
    <property type="project" value="UniProtKB-UniPathway"/>
</dbReference>
<accession>A0A062Y1V2</accession>
<dbReference type="PROSITE" id="PS00488">
    <property type="entry name" value="PAL_HISTIDASE"/>
    <property type="match status" value="1"/>
</dbReference>
<reference evidence="10 11" key="1">
    <citation type="submission" date="2014-04" db="EMBL/GenBank/DDBJ databases">
        <title>The Genome Sequence of Thermoanaerobaculum aquaticum MP-01, The First Cultivated Group 23 Acidobacterium.</title>
        <authorList>
            <person name="Stamps B.W."/>
            <person name="Losey N.A."/>
            <person name="Lawson P.A."/>
            <person name="Stevenson B.S."/>
        </authorList>
    </citation>
    <scope>NUCLEOTIDE SEQUENCE [LARGE SCALE GENOMIC DNA]</scope>
    <source>
        <strain evidence="10 11">MP-01</strain>
    </source>
</reference>
<keyword evidence="4 6" id="KW-0456">Lyase</keyword>
<proteinExistence type="inferred from homology"/>